<keyword evidence="6" id="KW-0732">Signal</keyword>
<gene>
    <name evidence="7" type="primary">AlNc14C325G10630</name>
    <name evidence="7" type="ORF">ALNC14_119860</name>
</gene>
<dbReference type="AlphaFoldDB" id="F0WWL8"/>
<feature type="transmembrane region" description="Helical" evidence="5">
    <location>
        <begin position="656"/>
        <end position="675"/>
    </location>
</feature>
<reference evidence="7" key="2">
    <citation type="submission" date="2011-02" db="EMBL/GenBank/DDBJ databases">
        <authorList>
            <person name="MacLean D."/>
        </authorList>
    </citation>
    <scope>NUCLEOTIDE SEQUENCE</scope>
</reference>
<reference evidence="7" key="1">
    <citation type="journal article" date="2011" name="PLoS Biol.">
        <title>Gene gain and loss during evolution of obligate parasitism in the white rust pathogen of Arabidopsis thaliana.</title>
        <authorList>
            <person name="Kemen E."/>
            <person name="Gardiner A."/>
            <person name="Schultz-Larsen T."/>
            <person name="Kemen A.C."/>
            <person name="Balmuth A.L."/>
            <person name="Robert-Seilaniantz A."/>
            <person name="Bailey K."/>
            <person name="Holub E."/>
            <person name="Studholme D.J."/>
            <person name="Maclean D."/>
            <person name="Jones J.D."/>
        </authorList>
    </citation>
    <scope>NUCLEOTIDE SEQUENCE</scope>
</reference>
<evidence type="ECO:0000313" key="7">
    <source>
        <dbReference type="EMBL" id="CCA25842.1"/>
    </source>
</evidence>
<dbReference type="EMBL" id="FR824370">
    <property type="protein sequence ID" value="CCA25842.1"/>
    <property type="molecule type" value="Genomic_DNA"/>
</dbReference>
<dbReference type="InterPro" id="IPR013320">
    <property type="entry name" value="ConA-like_dom_sf"/>
</dbReference>
<evidence type="ECO:0000256" key="5">
    <source>
        <dbReference type="SAM" id="Phobius"/>
    </source>
</evidence>
<dbReference type="GO" id="GO:0005789">
    <property type="term" value="C:endoplasmic reticulum membrane"/>
    <property type="evidence" value="ECO:0007669"/>
    <property type="project" value="TreeGrafter"/>
</dbReference>
<accession>F0WWL8</accession>
<keyword evidence="2 5" id="KW-0472">Membrane</keyword>
<dbReference type="PANTHER" id="PTHR31361">
    <property type="entry name" value="BETA-GLUCAN SYNTHESIS-ASSOCIATED PROTEIN KRE6-RELATED"/>
    <property type="match status" value="1"/>
</dbReference>
<keyword evidence="5" id="KW-0812">Transmembrane</keyword>
<organism evidence="7">
    <name type="scientific">Albugo laibachii Nc14</name>
    <dbReference type="NCBI Taxonomy" id="890382"/>
    <lineage>
        <taxon>Eukaryota</taxon>
        <taxon>Sar</taxon>
        <taxon>Stramenopiles</taxon>
        <taxon>Oomycota</taxon>
        <taxon>Peronosporomycetes</taxon>
        <taxon>Albuginales</taxon>
        <taxon>Albuginaceae</taxon>
        <taxon>Albugo</taxon>
    </lineage>
</organism>
<comment type="subcellular location">
    <subcellularLocation>
        <location evidence="1">Membrane</location>
    </subcellularLocation>
</comment>
<sequence length="722" mass="80003">MLVLLLSTLLLFYPLHAKHFKSVSGLQPWVDVHTPKDAHEAQSSRGETWKLTFSDEFEVPGRDFRPGKDYAWTALELPDGVNAALEYYSFNMTSTRKDSSGRGVLQIMTTTDPNITFRVYNAYAKPPGYRSYSMYYRSGMLQTWNKFCFQGGLLQVSAKLPGAVYPGSGNPDLRNGQSTRVKNIAYYPTWPGIWMMGNLGRALFTESTNRMWPWSYDKCTKEIAKDQRINACDKSPGFGLNPNQGRGAPEIDLLEGGGTAVSTSIQLAPGMPVKFRMIEPDLNVDTSGCIYSRECKTVGANVPGIPSSAYAKRGYNSWYQNLKYYPNTNCNLDSAQVQSLSTVLQNRKQGVTSNICSGLNTCSASFDGYAFIGPKDNSPSNWGVNENGGCMPVLNAYQGAYLCDPDTTDKRCSDPRKEGNLEISDLPSFNYQMDAISANTEIPLKAYNDYINYQVEWVTGRRGYIRWIVDKVAIYEIPAESIEVPPQDAAESNYKKLMIEEPMYLIVNVALSTSWGSRPPNPGNPCTGNGLDQTTNKICEGFPMYLQIDHIRLYQDASAGSNMAVGCNPDTHPTKEWIDGHLSEYQDTVNKVVEVSGGAACVKDDDCSVSPTSTMRIKTGKCSKQACKCLFPSSWGGPRCTLAINTSKRPGPSFELSLVFGIFVIIILITVLYKISFLEVRSFKILVPKRKDVIHHELELNGVETTGTIEPLTKESAMAKVL</sequence>
<feature type="chain" id="PRO_5003263621" evidence="6">
    <location>
        <begin position="18"/>
        <end position="722"/>
    </location>
</feature>
<evidence type="ECO:0000256" key="3">
    <source>
        <dbReference type="ARBA" id="ARBA00023180"/>
    </source>
</evidence>
<protein>
    <submittedName>
        <fullName evidence="7">Betaglucan synthesisassociated protein putative</fullName>
    </submittedName>
</protein>
<evidence type="ECO:0000256" key="2">
    <source>
        <dbReference type="ARBA" id="ARBA00023136"/>
    </source>
</evidence>
<evidence type="ECO:0000256" key="4">
    <source>
        <dbReference type="ARBA" id="ARBA00023316"/>
    </source>
</evidence>
<dbReference type="GO" id="GO:0071555">
    <property type="term" value="P:cell wall organization"/>
    <property type="evidence" value="ECO:0007669"/>
    <property type="project" value="UniProtKB-KW"/>
</dbReference>
<name>F0WWL8_9STRA</name>
<dbReference type="GO" id="GO:0005886">
    <property type="term" value="C:plasma membrane"/>
    <property type="evidence" value="ECO:0007669"/>
    <property type="project" value="TreeGrafter"/>
</dbReference>
<feature type="signal peptide" evidence="6">
    <location>
        <begin position="1"/>
        <end position="17"/>
    </location>
</feature>
<dbReference type="PANTHER" id="PTHR31361:SF1">
    <property type="entry name" value="BETA-GLUCAN SYNTHESIS-ASSOCIATED PROTEIN KRE6-RELATED"/>
    <property type="match status" value="1"/>
</dbReference>
<dbReference type="HOGENOM" id="CLU_018379_2_0_1"/>
<proteinExistence type="predicted"/>
<dbReference type="Pfam" id="PF03935">
    <property type="entry name" value="SKN1_KRE6_Sbg1"/>
    <property type="match status" value="2"/>
</dbReference>
<dbReference type="InterPro" id="IPR005629">
    <property type="entry name" value="Skn1/Kre6/Sbg1"/>
</dbReference>
<dbReference type="SUPFAM" id="SSF49899">
    <property type="entry name" value="Concanavalin A-like lectins/glucanases"/>
    <property type="match status" value="1"/>
</dbReference>
<keyword evidence="5" id="KW-1133">Transmembrane helix</keyword>
<keyword evidence="4" id="KW-0961">Cell wall biogenesis/degradation</keyword>
<dbReference type="Gene3D" id="2.60.120.200">
    <property type="match status" value="2"/>
</dbReference>
<evidence type="ECO:0000256" key="6">
    <source>
        <dbReference type="SAM" id="SignalP"/>
    </source>
</evidence>
<dbReference type="GO" id="GO:0015926">
    <property type="term" value="F:glucosidase activity"/>
    <property type="evidence" value="ECO:0007669"/>
    <property type="project" value="TreeGrafter"/>
</dbReference>
<dbReference type="GO" id="GO:0006078">
    <property type="term" value="P:(1-&gt;6)-beta-D-glucan biosynthetic process"/>
    <property type="evidence" value="ECO:0007669"/>
    <property type="project" value="TreeGrafter"/>
</dbReference>
<evidence type="ECO:0000256" key="1">
    <source>
        <dbReference type="ARBA" id="ARBA00004370"/>
    </source>
</evidence>
<keyword evidence="3" id="KW-0325">Glycoprotein</keyword>